<dbReference type="PANTHER" id="PTHR15742">
    <property type="entry name" value="GIRDIN"/>
    <property type="match status" value="1"/>
</dbReference>
<reference evidence="10" key="3">
    <citation type="submission" date="2025-09" db="UniProtKB">
        <authorList>
            <consortium name="Ensembl"/>
        </authorList>
    </citation>
    <scope>IDENTIFICATION</scope>
</reference>
<evidence type="ECO:0000256" key="1">
    <source>
        <dbReference type="ARBA" id="ARBA00004370"/>
    </source>
</evidence>
<feature type="compositionally biased region" description="Gly residues" evidence="6">
    <location>
        <begin position="1169"/>
        <end position="1182"/>
    </location>
</feature>
<accession>A0AAZ3RIA9</accession>
<dbReference type="CDD" id="cd01650">
    <property type="entry name" value="RT_nLTR_like"/>
    <property type="match status" value="1"/>
</dbReference>
<keyword evidence="2" id="KW-0597">Phosphoprotein</keyword>
<feature type="region of interest" description="Disordered" evidence="6">
    <location>
        <begin position="1130"/>
        <end position="1182"/>
    </location>
</feature>
<feature type="domain" description="SOGA coiled-coil" evidence="8">
    <location>
        <begin position="466"/>
        <end position="562"/>
    </location>
</feature>
<evidence type="ECO:0000313" key="10">
    <source>
        <dbReference type="Ensembl" id="ENSOTSP00005140748.1"/>
    </source>
</evidence>
<feature type="compositionally biased region" description="Polar residues" evidence="6">
    <location>
        <begin position="55"/>
        <end position="73"/>
    </location>
</feature>
<feature type="region of interest" description="Disordered" evidence="6">
    <location>
        <begin position="1"/>
        <end position="284"/>
    </location>
</feature>
<keyword evidence="11" id="KW-1185">Reference proteome</keyword>
<feature type="domain" description="SOGA 1/2-like coiled-coil" evidence="9">
    <location>
        <begin position="1071"/>
        <end position="1109"/>
    </location>
</feature>
<proteinExistence type="predicted"/>
<dbReference type="PANTHER" id="PTHR15742:SF3">
    <property type="entry name" value="MICROTUBULE CROSS-LINKING FACTOR 1"/>
    <property type="match status" value="1"/>
</dbReference>
<protein>
    <submittedName>
        <fullName evidence="10">Uncharacterized protein</fullName>
    </submittedName>
</protein>
<dbReference type="GO" id="GO:0016020">
    <property type="term" value="C:membrane"/>
    <property type="evidence" value="ECO:0007669"/>
    <property type="project" value="UniProtKB-SubCell"/>
</dbReference>
<feature type="compositionally biased region" description="Low complexity" evidence="6">
    <location>
        <begin position="115"/>
        <end position="134"/>
    </location>
</feature>
<feature type="compositionally biased region" description="Gly residues" evidence="6">
    <location>
        <begin position="1133"/>
        <end position="1142"/>
    </location>
</feature>
<dbReference type="InterPro" id="IPR027881">
    <property type="entry name" value="SOGA_CC"/>
</dbReference>
<feature type="compositionally biased region" description="Polar residues" evidence="6">
    <location>
        <begin position="1"/>
        <end position="12"/>
    </location>
</feature>
<evidence type="ECO:0000256" key="4">
    <source>
        <dbReference type="ARBA" id="ARBA00023136"/>
    </source>
</evidence>
<keyword evidence="3 5" id="KW-0175">Coiled coil</keyword>
<dbReference type="GeneTree" id="ENSGT00950000182982"/>
<feature type="coiled-coil region" evidence="5">
    <location>
        <begin position="599"/>
        <end position="633"/>
    </location>
</feature>
<feature type="compositionally biased region" description="Low complexity" evidence="6">
    <location>
        <begin position="89"/>
        <end position="102"/>
    </location>
</feature>
<dbReference type="Ensembl" id="ENSOTST00005149647.1">
    <property type="protein sequence ID" value="ENSOTSP00005140748.1"/>
    <property type="gene ID" value="ENSOTSG00005056082.1"/>
</dbReference>
<keyword evidence="4" id="KW-0472">Membrane</keyword>
<dbReference type="Pfam" id="PF14818">
    <property type="entry name" value="SOGA1-2-like_CC"/>
    <property type="match status" value="1"/>
</dbReference>
<feature type="compositionally biased region" description="Polar residues" evidence="6">
    <location>
        <begin position="174"/>
        <end position="184"/>
    </location>
</feature>
<feature type="domain" description="Reverse transcriptase" evidence="7">
    <location>
        <begin position="798"/>
        <end position="894"/>
    </location>
</feature>
<feature type="coiled-coil region" evidence="5">
    <location>
        <begin position="538"/>
        <end position="572"/>
    </location>
</feature>
<dbReference type="GO" id="GO:0005615">
    <property type="term" value="C:extracellular space"/>
    <property type="evidence" value="ECO:0007669"/>
    <property type="project" value="InterPro"/>
</dbReference>
<dbReference type="Pfam" id="PF00078">
    <property type="entry name" value="RVT_1"/>
    <property type="match status" value="1"/>
</dbReference>
<dbReference type="InterPro" id="IPR049885">
    <property type="entry name" value="MTCL1-3"/>
</dbReference>
<sequence length="1536" mass="169415">MDRSSGSGTSEPTKPPNHQLEKKRLNRAPSPARPFLKDVRSSPKPAAIVPKSPKLTKQQHSSSPVALSSNQSRISRRTPTGAKDNKPATVKSHSTKSSTVTKKTVKVIQHAALEPKPTTASASKPSPDSSTSSPHLALKAKKSKIATLTASHHGPLSLGSPIRVPTGATPLGSRVSQTDSSSDLSDCPSEPLSDEQRLAAAASSDGESGGSGFSDRDQVDHPVQAAASASDAARAAGATAGSGVGSLRTAEGSPAAAGKGGMSQAPGPGAHGGEGSKQEKASTTAQLIKLECSKEIIEEDLLREIEDLRSENEYLKDEVEELRAEMEEVRDSYLEEEVYQVQELRRELDRSNKNCRILQYRLRKVEQKSLRVAQTGHVDGELLRNLEQDLKVAKDVSVRLHNELENVEDKRTRAEDENELLRQRIIEVEISKQALHNELDRNKETALRRRGSRETFKDKKFLNQDDSADLRCQLQFSKEESTLMRKKMAKLGREKEELEQEIQKYKSVYGDVDSPLPLAELAGGGPHSTREAELRLRLKLVEEEANILGRKIVELEVENRGLRAENEDIRCQYERDCFGREPFSSMPSSPYGGDALESAGELRRHLQFVEEEAELLRRSISEIEDHNKQLTSELNRFKFGPRDEDVDVGVMLMKTGNGGNGGGVVMMEELKAARMQINELSGKVMKLQYENRVLMSNVQRCDLAQHLEEEETGRLLLLHPKREGLIYEGKIIVTGGDSLCIEGFRGHRGEGSPDGIPSRALRACADQLAGVFTDIFNQSLYQSAVPTCFKRATIVPVPKKAKVTELNDYHPVALTSVIMKCFERLVKDHITSTLPDTLDPLQFAYRPNRSTDDAISTTLHTALTHLDKRNTYVRMLFIDYSSAFNTIVPSKLERRRLEVQGVRPRGGLDLTGLQAHEAPWVQERTLLQQEVRLFRHNTIIFYMKLRWILMHWRLGKRTEAGEETAHSEFGSSSPAPPLQVGENRRVLQAVRSLLEEFRLELREEENRRCQLQQIYANDKASWEVKWAEMKCHVAQARGETQGGGGGDKDWAFKQEREEHRCLLAESHSTSLDLHWKLQQGEKRWGRERRGLLERFDQERQEWDSNMRNIATLTTNTLSSPEPHPLCQHSPLRGNGGNRGGGASVHVSHSPTRPPGTPEQDYMYPKGTKGRGGGGEVGDPPGVGGPDEVFGNGRWPSTCHKELLEGGGGLGGGLRVPSGVGPIPTVGYASSLELQLSRNLSDDMKEVAFSVRNYRSGPDTACQTNGFTTRGTQTTQTISVGLQTDILRNLTSSPHRCLTPIGGGSTPISSPSRNIRKIQYSPVVQSKFERTCCSPKYGSPKLQRKLSTSSKADLPKVVISAWARSTTTRDSPVHTTINDGLSSLFNIIDHTPVAYEPLSLGAAQEFLRNVRGRSPSPVQLIVETQGGPGEQEGERTPEVVSIRQDLSAPPGYTLAENAARLLNKKLLEQSFREEKRLGSAGQSVGREGSLVVRVEGRTGGSLVVRLEGRAGGSLVVRVEGPGGRVAWWLEWRGRAGG</sequence>
<dbReference type="GO" id="GO:0010506">
    <property type="term" value="P:regulation of autophagy"/>
    <property type="evidence" value="ECO:0007669"/>
    <property type="project" value="InterPro"/>
</dbReference>
<feature type="domain" description="SOGA coiled-coil" evidence="8">
    <location>
        <begin position="599"/>
        <end position="694"/>
    </location>
</feature>
<gene>
    <name evidence="10" type="primary">MTCL1</name>
</gene>
<evidence type="ECO:0000256" key="5">
    <source>
        <dbReference type="SAM" id="Coils"/>
    </source>
</evidence>
<feature type="compositionally biased region" description="Low complexity" evidence="6">
    <location>
        <begin position="225"/>
        <end position="241"/>
    </location>
</feature>
<dbReference type="InterPro" id="IPR000477">
    <property type="entry name" value="RT_dom"/>
</dbReference>
<comment type="subcellular location">
    <subcellularLocation>
        <location evidence="1">Membrane</location>
    </subcellularLocation>
</comment>
<reference evidence="10" key="2">
    <citation type="submission" date="2025-08" db="UniProtKB">
        <authorList>
            <consortium name="Ensembl"/>
        </authorList>
    </citation>
    <scope>IDENTIFICATION</scope>
</reference>
<evidence type="ECO:0000259" key="9">
    <source>
        <dbReference type="Pfam" id="PF14818"/>
    </source>
</evidence>
<reference evidence="11" key="1">
    <citation type="journal article" date="2018" name="PLoS ONE">
        <title>Chinook salmon (Oncorhynchus tshawytscha) genome and transcriptome.</title>
        <authorList>
            <person name="Christensen K.A."/>
            <person name="Leong J.S."/>
            <person name="Sakhrani D."/>
            <person name="Biagi C.A."/>
            <person name="Minkley D.R."/>
            <person name="Withler R.E."/>
            <person name="Rondeau E.B."/>
            <person name="Koop B.F."/>
            <person name="Devlin R.H."/>
        </authorList>
    </citation>
    <scope>NUCLEOTIDE SEQUENCE [LARGE SCALE GENOMIC DNA]</scope>
</reference>
<feature type="coiled-coil region" evidence="5">
    <location>
        <begin position="481"/>
        <end position="508"/>
    </location>
</feature>
<evidence type="ECO:0000256" key="2">
    <source>
        <dbReference type="ARBA" id="ARBA00022553"/>
    </source>
</evidence>
<evidence type="ECO:0000259" key="7">
    <source>
        <dbReference type="Pfam" id="PF00078"/>
    </source>
</evidence>
<evidence type="ECO:0000256" key="3">
    <source>
        <dbReference type="ARBA" id="ARBA00023054"/>
    </source>
</evidence>
<evidence type="ECO:0000313" key="11">
    <source>
        <dbReference type="Proteomes" id="UP000694402"/>
    </source>
</evidence>
<organism evidence="10 11">
    <name type="scientific">Oncorhynchus tshawytscha</name>
    <name type="common">Chinook salmon</name>
    <name type="synonym">Salmo tshawytscha</name>
    <dbReference type="NCBI Taxonomy" id="74940"/>
    <lineage>
        <taxon>Eukaryota</taxon>
        <taxon>Metazoa</taxon>
        <taxon>Chordata</taxon>
        <taxon>Craniata</taxon>
        <taxon>Vertebrata</taxon>
        <taxon>Euteleostomi</taxon>
        <taxon>Actinopterygii</taxon>
        <taxon>Neopterygii</taxon>
        <taxon>Teleostei</taxon>
        <taxon>Protacanthopterygii</taxon>
        <taxon>Salmoniformes</taxon>
        <taxon>Salmonidae</taxon>
        <taxon>Salmoninae</taxon>
        <taxon>Oncorhynchus</taxon>
    </lineage>
</organism>
<dbReference type="InterPro" id="IPR027882">
    <property type="entry name" value="SOGA1/2-like_CC"/>
</dbReference>
<evidence type="ECO:0000259" key="8">
    <source>
        <dbReference type="Pfam" id="PF11365"/>
    </source>
</evidence>
<evidence type="ECO:0000256" key="6">
    <source>
        <dbReference type="SAM" id="MobiDB-lite"/>
    </source>
</evidence>
<dbReference type="Pfam" id="PF11365">
    <property type="entry name" value="SOGA"/>
    <property type="match status" value="2"/>
</dbReference>
<dbReference type="Proteomes" id="UP000694402">
    <property type="component" value="Unassembled WGS sequence"/>
</dbReference>
<name>A0AAZ3RIA9_ONCTS</name>
<feature type="coiled-coil region" evidence="5">
    <location>
        <begin position="298"/>
        <end position="431"/>
    </location>
</feature>